<evidence type="ECO:0000313" key="2">
    <source>
        <dbReference type="EMBL" id="KKK68816.1"/>
    </source>
</evidence>
<name>A0A0F9A9B7_9ZZZZ</name>
<evidence type="ECO:0000256" key="1">
    <source>
        <dbReference type="SAM" id="MobiDB-lite"/>
    </source>
</evidence>
<sequence length="34" mass="3836">MTKEKQVLEQKPSPENEATMPQSAKDFQEKGETA</sequence>
<proteinExistence type="predicted"/>
<feature type="compositionally biased region" description="Basic and acidic residues" evidence="1">
    <location>
        <begin position="1"/>
        <end position="14"/>
    </location>
</feature>
<feature type="region of interest" description="Disordered" evidence="1">
    <location>
        <begin position="1"/>
        <end position="34"/>
    </location>
</feature>
<dbReference type="EMBL" id="LAZR01058955">
    <property type="protein sequence ID" value="KKK68816.1"/>
    <property type="molecule type" value="Genomic_DNA"/>
</dbReference>
<accession>A0A0F9A9B7</accession>
<gene>
    <name evidence="2" type="ORF">LCGC14_2940270</name>
</gene>
<protein>
    <submittedName>
        <fullName evidence="2">Uncharacterized protein</fullName>
    </submittedName>
</protein>
<reference evidence="2" key="1">
    <citation type="journal article" date="2015" name="Nature">
        <title>Complex archaea that bridge the gap between prokaryotes and eukaryotes.</title>
        <authorList>
            <person name="Spang A."/>
            <person name="Saw J.H."/>
            <person name="Jorgensen S.L."/>
            <person name="Zaremba-Niedzwiedzka K."/>
            <person name="Martijn J."/>
            <person name="Lind A.E."/>
            <person name="van Eijk R."/>
            <person name="Schleper C."/>
            <person name="Guy L."/>
            <person name="Ettema T.J."/>
        </authorList>
    </citation>
    <scope>NUCLEOTIDE SEQUENCE</scope>
</reference>
<comment type="caution">
    <text evidence="2">The sequence shown here is derived from an EMBL/GenBank/DDBJ whole genome shotgun (WGS) entry which is preliminary data.</text>
</comment>
<organism evidence="2">
    <name type="scientific">marine sediment metagenome</name>
    <dbReference type="NCBI Taxonomy" id="412755"/>
    <lineage>
        <taxon>unclassified sequences</taxon>
        <taxon>metagenomes</taxon>
        <taxon>ecological metagenomes</taxon>
    </lineage>
</organism>
<dbReference type="AlphaFoldDB" id="A0A0F9A9B7"/>